<dbReference type="PANTHER" id="PTHR42901:SF1">
    <property type="entry name" value="ALCOHOL DEHYDROGENASE"/>
    <property type="match status" value="1"/>
</dbReference>
<dbReference type="Pfam" id="PF00106">
    <property type="entry name" value="adh_short"/>
    <property type="match status" value="1"/>
</dbReference>
<dbReference type="PANTHER" id="PTHR42901">
    <property type="entry name" value="ALCOHOL DEHYDROGENASE"/>
    <property type="match status" value="1"/>
</dbReference>
<dbReference type="CDD" id="cd05233">
    <property type="entry name" value="SDR_c"/>
    <property type="match status" value="1"/>
</dbReference>
<dbReference type="GO" id="GO:0016491">
    <property type="term" value="F:oxidoreductase activity"/>
    <property type="evidence" value="ECO:0007669"/>
    <property type="project" value="UniProtKB-KW"/>
</dbReference>
<comment type="similarity">
    <text evidence="1">Belongs to the short-chain dehydrogenases/reductases (SDR) family.</text>
</comment>
<dbReference type="Proteomes" id="UP001301769">
    <property type="component" value="Unassembled WGS sequence"/>
</dbReference>
<dbReference type="InterPro" id="IPR036291">
    <property type="entry name" value="NAD(P)-bd_dom_sf"/>
</dbReference>
<dbReference type="Gene3D" id="3.40.50.720">
    <property type="entry name" value="NAD(P)-binding Rossmann-like Domain"/>
    <property type="match status" value="1"/>
</dbReference>
<keyword evidence="4" id="KW-1185">Reference proteome</keyword>
<dbReference type="PRINTS" id="PR00081">
    <property type="entry name" value="GDHRDH"/>
</dbReference>
<comment type="caution">
    <text evidence="3">The sequence shown here is derived from an EMBL/GenBank/DDBJ whole genome shotgun (WGS) entry which is preliminary data.</text>
</comment>
<reference evidence="3" key="2">
    <citation type="submission" date="2023-05" db="EMBL/GenBank/DDBJ databases">
        <authorList>
            <consortium name="Lawrence Berkeley National Laboratory"/>
            <person name="Steindorff A."/>
            <person name="Hensen N."/>
            <person name="Bonometti L."/>
            <person name="Westerberg I."/>
            <person name="Brannstrom I.O."/>
            <person name="Guillou S."/>
            <person name="Cros-Aarteil S."/>
            <person name="Calhoun S."/>
            <person name="Haridas S."/>
            <person name="Kuo A."/>
            <person name="Mondo S."/>
            <person name="Pangilinan J."/>
            <person name="Riley R."/>
            <person name="Labutti K."/>
            <person name="Andreopoulos B."/>
            <person name="Lipzen A."/>
            <person name="Chen C."/>
            <person name="Yanf M."/>
            <person name="Daum C."/>
            <person name="Ng V."/>
            <person name="Clum A."/>
            <person name="Ohm R."/>
            <person name="Martin F."/>
            <person name="Silar P."/>
            <person name="Natvig D."/>
            <person name="Lalanne C."/>
            <person name="Gautier V."/>
            <person name="Ament-Velasquez S.L."/>
            <person name="Kruys A."/>
            <person name="Hutchinson M.I."/>
            <person name="Powell A.J."/>
            <person name="Barry K."/>
            <person name="Miller A.N."/>
            <person name="Grigoriev I.V."/>
            <person name="Debuchy R."/>
            <person name="Gladieux P."/>
            <person name="Thoren M.H."/>
            <person name="Johannesson H."/>
        </authorList>
    </citation>
    <scope>NUCLEOTIDE SEQUENCE</scope>
    <source>
        <strain evidence="3">PSN293</strain>
    </source>
</reference>
<dbReference type="InterPro" id="IPR002347">
    <property type="entry name" value="SDR_fam"/>
</dbReference>
<evidence type="ECO:0000256" key="1">
    <source>
        <dbReference type="ARBA" id="ARBA00006484"/>
    </source>
</evidence>
<accession>A0AAN6Y7R6</accession>
<proteinExistence type="inferred from homology"/>
<name>A0AAN6Y7R6_9PEZI</name>
<evidence type="ECO:0000313" key="3">
    <source>
        <dbReference type="EMBL" id="KAK4213703.1"/>
    </source>
</evidence>
<dbReference type="SUPFAM" id="SSF51735">
    <property type="entry name" value="NAD(P)-binding Rossmann-fold domains"/>
    <property type="match status" value="1"/>
</dbReference>
<reference evidence="3" key="1">
    <citation type="journal article" date="2023" name="Mol. Phylogenet. Evol.">
        <title>Genome-scale phylogeny and comparative genomics of the fungal order Sordariales.</title>
        <authorList>
            <person name="Hensen N."/>
            <person name="Bonometti L."/>
            <person name="Westerberg I."/>
            <person name="Brannstrom I.O."/>
            <person name="Guillou S."/>
            <person name="Cros-Aarteil S."/>
            <person name="Calhoun S."/>
            <person name="Haridas S."/>
            <person name="Kuo A."/>
            <person name="Mondo S."/>
            <person name="Pangilinan J."/>
            <person name="Riley R."/>
            <person name="LaButti K."/>
            <person name="Andreopoulos B."/>
            <person name="Lipzen A."/>
            <person name="Chen C."/>
            <person name="Yan M."/>
            <person name="Daum C."/>
            <person name="Ng V."/>
            <person name="Clum A."/>
            <person name="Steindorff A."/>
            <person name="Ohm R.A."/>
            <person name="Martin F."/>
            <person name="Silar P."/>
            <person name="Natvig D.O."/>
            <person name="Lalanne C."/>
            <person name="Gautier V."/>
            <person name="Ament-Velasquez S.L."/>
            <person name="Kruys A."/>
            <person name="Hutchinson M.I."/>
            <person name="Powell A.J."/>
            <person name="Barry K."/>
            <person name="Miller A.N."/>
            <person name="Grigoriev I.V."/>
            <person name="Debuchy R."/>
            <person name="Gladieux P."/>
            <person name="Hiltunen Thoren M."/>
            <person name="Johannesson H."/>
        </authorList>
    </citation>
    <scope>NUCLEOTIDE SEQUENCE</scope>
    <source>
        <strain evidence="3">PSN293</strain>
    </source>
</reference>
<keyword evidence="2" id="KW-0560">Oxidoreductase</keyword>
<organism evidence="3 4">
    <name type="scientific">Rhypophila decipiens</name>
    <dbReference type="NCBI Taxonomy" id="261697"/>
    <lineage>
        <taxon>Eukaryota</taxon>
        <taxon>Fungi</taxon>
        <taxon>Dikarya</taxon>
        <taxon>Ascomycota</taxon>
        <taxon>Pezizomycotina</taxon>
        <taxon>Sordariomycetes</taxon>
        <taxon>Sordariomycetidae</taxon>
        <taxon>Sordariales</taxon>
        <taxon>Naviculisporaceae</taxon>
        <taxon>Rhypophila</taxon>
    </lineage>
</organism>
<sequence>MVLPVDMPRPTKTYHTQSYDRVAKHHGFDGQGKTILITGGASGVGYQFSKAFASAGASRIAIISRSAEAQAKAREEIESLYPTTKVLTFQTDVTDTARMTTIVKELGTIDVLVLNAAVTQRRVPGTELTMAEVQVIFDINVIGQFALTKTYLAMEAPKQKTILNITSAAVQMSGHGLAAYGPSKAATVQVMQNFADEASQRKEDVKIITFHPGAIWTAMTEKHSGDVLPKDSPIWEDPELPGHFALWLAGPESGFLHGRYVWANWDVDELIGIKEKIEKDSGFLRVGLVLREFDQVTGS</sequence>
<protein>
    <submittedName>
        <fullName evidence="3">NADP(+)-dependent dehydrogenase</fullName>
    </submittedName>
</protein>
<evidence type="ECO:0000313" key="4">
    <source>
        <dbReference type="Proteomes" id="UP001301769"/>
    </source>
</evidence>
<dbReference type="AlphaFoldDB" id="A0AAN6Y7R6"/>
<gene>
    <name evidence="3" type="ORF">QBC37DRAFT_463607</name>
</gene>
<dbReference type="EMBL" id="MU858105">
    <property type="protein sequence ID" value="KAK4213703.1"/>
    <property type="molecule type" value="Genomic_DNA"/>
</dbReference>
<evidence type="ECO:0000256" key="2">
    <source>
        <dbReference type="ARBA" id="ARBA00023002"/>
    </source>
</evidence>